<dbReference type="Pfam" id="PF20146">
    <property type="entry name" value="NRF"/>
    <property type="match status" value="1"/>
</dbReference>
<keyword evidence="4" id="KW-1185">Reference proteome</keyword>
<dbReference type="VEuPathDB" id="VectorBase:GAUT045295"/>
<feature type="transmembrane region" description="Helical" evidence="1">
    <location>
        <begin position="544"/>
        <end position="563"/>
    </location>
</feature>
<organism evidence="3 4">
    <name type="scientific">Glossina austeni</name>
    <name type="common">Savannah tsetse fly</name>
    <dbReference type="NCBI Taxonomy" id="7395"/>
    <lineage>
        <taxon>Eukaryota</taxon>
        <taxon>Metazoa</taxon>
        <taxon>Ecdysozoa</taxon>
        <taxon>Arthropoda</taxon>
        <taxon>Hexapoda</taxon>
        <taxon>Insecta</taxon>
        <taxon>Pterygota</taxon>
        <taxon>Neoptera</taxon>
        <taxon>Endopterygota</taxon>
        <taxon>Diptera</taxon>
        <taxon>Brachycera</taxon>
        <taxon>Muscomorpha</taxon>
        <taxon>Hippoboscoidea</taxon>
        <taxon>Glossinidae</taxon>
        <taxon>Glossina</taxon>
    </lineage>
</organism>
<feature type="transmembrane region" description="Helical" evidence="1">
    <location>
        <begin position="213"/>
        <end position="233"/>
    </location>
</feature>
<dbReference type="PANTHER" id="PTHR11161:SF0">
    <property type="entry name" value="O-ACYLTRANSFERASE LIKE PROTEIN"/>
    <property type="match status" value="1"/>
</dbReference>
<keyword evidence="1" id="KW-0812">Transmembrane</keyword>
<reference evidence="3" key="1">
    <citation type="submission" date="2020-05" db="UniProtKB">
        <authorList>
            <consortium name="EnsemblMetazoa"/>
        </authorList>
    </citation>
    <scope>IDENTIFICATION</scope>
    <source>
        <strain evidence="3">TTRI</strain>
    </source>
</reference>
<accession>A0A1A9VRM1</accession>
<evidence type="ECO:0000313" key="3">
    <source>
        <dbReference type="EnsemblMetazoa" id="GAUT045295-PA"/>
    </source>
</evidence>
<feature type="transmembrane region" description="Helical" evidence="1">
    <location>
        <begin position="420"/>
        <end position="441"/>
    </location>
</feature>
<dbReference type="Proteomes" id="UP000078200">
    <property type="component" value="Unassembled WGS sequence"/>
</dbReference>
<dbReference type="EnsemblMetazoa" id="GAUT045295-RA">
    <property type="protein sequence ID" value="GAUT045295-PA"/>
    <property type="gene ID" value="GAUT045295"/>
</dbReference>
<dbReference type="PANTHER" id="PTHR11161">
    <property type="entry name" value="O-ACYLTRANSFERASE"/>
    <property type="match status" value="1"/>
</dbReference>
<protein>
    <recommendedName>
        <fullName evidence="2">Nose resistant-to-fluoxetine protein N-terminal domain-containing protein</fullName>
    </recommendedName>
</protein>
<dbReference type="InterPro" id="IPR006621">
    <property type="entry name" value="Nose-resist-to-fluoxetine_N"/>
</dbReference>
<feature type="domain" description="Nose resistant-to-fluoxetine protein N-terminal" evidence="2">
    <location>
        <begin position="67"/>
        <end position="179"/>
    </location>
</feature>
<keyword evidence="1" id="KW-0472">Membrane</keyword>
<evidence type="ECO:0000259" key="2">
    <source>
        <dbReference type="Pfam" id="PF20146"/>
    </source>
</evidence>
<feature type="transmembrane region" description="Helical" evidence="1">
    <location>
        <begin position="584"/>
        <end position="606"/>
    </location>
</feature>
<dbReference type="AlphaFoldDB" id="A0A1A9VRM1"/>
<sequence>MFKSLTDNVLTKFLNAIVCLLIGDCMVVIANAPIITSVGYAFETFTPYAMIRFFEFSDKEWNITENCFSDMYEYVEGLRHAEYWAIKLYDASSYYGGSVFAGSTVRLHNPHLCRFLSQQYKMYKNRLDDYAYVISFDVQIVSAHYLMEIAFDNYYKYEKIQQLICFPKSCRNWDFKEILEVFPFHSNGYVRNNSYLRHRIVQDNYRIFEDFNFYVMIIIICGSILIHLTVYLVKKYLTLMSTYRQKGAIPKVFGSLKAPTLASYKTNDSPLYENTDRVSENLPKIVITSKAYYFENLLETISIPSVVYNLVQNGPLPVSGIMVIFTIAHLCVHLVAEITFTANNMEFGVIGSKVEQLDQILQRSAFLMDLYFLIKLNKHFYYNNTLEIPSRDFKNCPQKLLGNLFYIDTFFPLMERCMPWTWFISLEIQFFIMGCLIMLLVKVHVCYAIVIGFSIFIIAWLAATMWLLEPYEEYGYSTTLHYELMSFNLVLDNVCLFVMPYLLGLCLGYVIFKSNHNLNIKSYFLIAEQRLSQLVKAFLNTTAHILWCALIIWIILTCMTNFGDFLNNVLNFKYTHTLEQPKSICLLLAPLIIRFILFGADTPVYWSIGQVILLSIGCVLLTYISSLFLYILLQGPVLAALESLIVSGSSN</sequence>
<feature type="transmembrane region" description="Helical" evidence="1">
    <location>
        <begin position="489"/>
        <end position="512"/>
    </location>
</feature>
<feature type="transmembrane region" description="Helical" evidence="1">
    <location>
        <begin position="13"/>
        <end position="42"/>
    </location>
</feature>
<keyword evidence="1" id="KW-1133">Transmembrane helix</keyword>
<name>A0A1A9VRM1_GLOAU</name>
<evidence type="ECO:0000313" key="4">
    <source>
        <dbReference type="Proteomes" id="UP000078200"/>
    </source>
</evidence>
<feature type="transmembrane region" description="Helical" evidence="1">
    <location>
        <begin position="612"/>
        <end position="633"/>
    </location>
</feature>
<dbReference type="InterPro" id="IPR052728">
    <property type="entry name" value="O2_lipid_transport_reg"/>
</dbReference>
<evidence type="ECO:0000256" key="1">
    <source>
        <dbReference type="SAM" id="Phobius"/>
    </source>
</evidence>
<proteinExistence type="predicted"/>
<feature type="transmembrane region" description="Helical" evidence="1">
    <location>
        <begin position="447"/>
        <end position="468"/>
    </location>
</feature>